<protein>
    <submittedName>
        <fullName evidence="1">Uncharacterized protein</fullName>
    </submittedName>
</protein>
<dbReference type="HOGENOM" id="CLU_3437712_0_0_1"/>
<evidence type="ECO:0000313" key="2">
    <source>
        <dbReference type="Proteomes" id="UP000032180"/>
    </source>
</evidence>
<evidence type="ECO:0000313" key="1">
    <source>
        <dbReference type="EnsemblPlants" id="LPERR02G09460.1"/>
    </source>
</evidence>
<sequence>MKTVVVGYSEA</sequence>
<name>A0A0D9VEG2_9ORYZ</name>
<dbReference type="Proteomes" id="UP000032180">
    <property type="component" value="Chromosome 2"/>
</dbReference>
<reference evidence="2" key="2">
    <citation type="submission" date="2013-12" db="EMBL/GenBank/DDBJ databases">
        <authorList>
            <person name="Yu Y."/>
            <person name="Lee S."/>
            <person name="de Baynast K."/>
            <person name="Wissotski M."/>
            <person name="Liu L."/>
            <person name="Talag J."/>
            <person name="Goicoechea J."/>
            <person name="Angelova A."/>
            <person name="Jetty R."/>
            <person name="Kudrna D."/>
            <person name="Golser W."/>
            <person name="Rivera L."/>
            <person name="Zhang J."/>
            <person name="Wing R."/>
        </authorList>
    </citation>
    <scope>NUCLEOTIDE SEQUENCE</scope>
</reference>
<dbReference type="EnsemblPlants" id="LPERR02G09460.1">
    <property type="protein sequence ID" value="LPERR02G09460.1"/>
    <property type="gene ID" value="LPERR02G09460"/>
</dbReference>
<keyword evidence="2" id="KW-1185">Reference proteome</keyword>
<reference evidence="1" key="3">
    <citation type="submission" date="2015-04" db="UniProtKB">
        <authorList>
            <consortium name="EnsemblPlants"/>
        </authorList>
    </citation>
    <scope>IDENTIFICATION</scope>
</reference>
<dbReference type="Gramene" id="LPERR02G09460.1">
    <property type="protein sequence ID" value="LPERR02G09460.1"/>
    <property type="gene ID" value="LPERR02G09460"/>
</dbReference>
<proteinExistence type="predicted"/>
<reference evidence="1 2" key="1">
    <citation type="submission" date="2012-08" db="EMBL/GenBank/DDBJ databases">
        <title>Oryza genome evolution.</title>
        <authorList>
            <person name="Wing R.A."/>
        </authorList>
    </citation>
    <scope>NUCLEOTIDE SEQUENCE</scope>
</reference>
<organism evidence="1 2">
    <name type="scientific">Leersia perrieri</name>
    <dbReference type="NCBI Taxonomy" id="77586"/>
    <lineage>
        <taxon>Eukaryota</taxon>
        <taxon>Viridiplantae</taxon>
        <taxon>Streptophyta</taxon>
        <taxon>Embryophyta</taxon>
        <taxon>Tracheophyta</taxon>
        <taxon>Spermatophyta</taxon>
        <taxon>Magnoliopsida</taxon>
        <taxon>Liliopsida</taxon>
        <taxon>Poales</taxon>
        <taxon>Poaceae</taxon>
        <taxon>BOP clade</taxon>
        <taxon>Oryzoideae</taxon>
        <taxon>Oryzeae</taxon>
        <taxon>Oryzinae</taxon>
        <taxon>Leersia</taxon>
    </lineage>
</organism>
<accession>A0A0D9VEG2</accession>